<dbReference type="Ensembl" id="ENSLLTT00000024711.1">
    <property type="protein sequence ID" value="ENSLLTP00000023843.1"/>
    <property type="gene ID" value="ENSLLTG00000017583.1"/>
</dbReference>
<dbReference type="AlphaFoldDB" id="A0A8C5SWS6"/>
<dbReference type="GO" id="GO:0007229">
    <property type="term" value="P:integrin-mediated signaling pathway"/>
    <property type="evidence" value="ECO:0007669"/>
    <property type="project" value="InterPro"/>
</dbReference>
<accession>A0A8C5SWS6</accession>
<dbReference type="PROSITE" id="PS50835">
    <property type="entry name" value="IG_LIKE"/>
    <property type="match status" value="1"/>
</dbReference>
<dbReference type="GO" id="GO:0098640">
    <property type="term" value="F:integrin binding involved in cell-matrix adhesion"/>
    <property type="evidence" value="ECO:0007669"/>
    <property type="project" value="InterPro"/>
</dbReference>
<dbReference type="GeneTree" id="ENSGT00960000189417"/>
<dbReference type="PANTHER" id="PTHR14162:SF1">
    <property type="entry name" value="MUCOSAL ADDRESSIN CELL ADHESION MOLECULE 1"/>
    <property type="match status" value="1"/>
</dbReference>
<keyword evidence="3" id="KW-1185">Reference proteome</keyword>
<dbReference type="InterPro" id="IPR007110">
    <property type="entry name" value="Ig-like_dom"/>
</dbReference>
<dbReference type="InterPro" id="IPR036179">
    <property type="entry name" value="Ig-like_dom_sf"/>
</dbReference>
<sequence length="134" mass="15069">KRLGSCLSEVVYWGFLPEHGPAIQPLKPLVERGGTIQLICSMDCPEAEVQWEGLDTDLGNIVSNHTQSILTLSNTTINMEGTKMCSGWCQETSYLATVELNVYCEFKNHLLEKGSQKTELEEWKERSGRINMFG</sequence>
<dbReference type="Proteomes" id="UP000694406">
    <property type="component" value="Unplaced"/>
</dbReference>
<dbReference type="SUPFAM" id="SSF48726">
    <property type="entry name" value="Immunoglobulin"/>
    <property type="match status" value="1"/>
</dbReference>
<evidence type="ECO:0000313" key="2">
    <source>
        <dbReference type="Ensembl" id="ENSLLTP00000023843.1"/>
    </source>
</evidence>
<dbReference type="Gene3D" id="2.60.40.10">
    <property type="entry name" value="Immunoglobulins"/>
    <property type="match status" value="1"/>
</dbReference>
<protein>
    <recommendedName>
        <fullName evidence="1">Ig-like domain-containing protein</fullName>
    </recommendedName>
</protein>
<dbReference type="GO" id="GO:0034113">
    <property type="term" value="P:heterotypic cell-cell adhesion"/>
    <property type="evidence" value="ECO:0007669"/>
    <property type="project" value="TreeGrafter"/>
</dbReference>
<dbReference type="GO" id="GO:2000403">
    <property type="term" value="P:positive regulation of lymphocyte migration"/>
    <property type="evidence" value="ECO:0007669"/>
    <property type="project" value="InterPro"/>
</dbReference>
<dbReference type="InterPro" id="IPR013768">
    <property type="entry name" value="ICAM_N"/>
</dbReference>
<proteinExistence type="predicted"/>
<dbReference type="InterPro" id="IPR037413">
    <property type="entry name" value="MADCAM1"/>
</dbReference>
<reference evidence="2" key="1">
    <citation type="submission" date="2025-08" db="UniProtKB">
        <authorList>
            <consortium name="Ensembl"/>
        </authorList>
    </citation>
    <scope>IDENTIFICATION</scope>
</reference>
<feature type="domain" description="Ig-like" evidence="1">
    <location>
        <begin position="21"/>
        <end position="85"/>
    </location>
</feature>
<dbReference type="GO" id="GO:0016020">
    <property type="term" value="C:membrane"/>
    <property type="evidence" value="ECO:0007669"/>
    <property type="project" value="InterPro"/>
</dbReference>
<name>A0A8C5SWS6_LATLA</name>
<dbReference type="GO" id="GO:0050901">
    <property type="term" value="P:leukocyte tethering or rolling"/>
    <property type="evidence" value="ECO:0007669"/>
    <property type="project" value="TreeGrafter"/>
</dbReference>
<dbReference type="Pfam" id="PF03921">
    <property type="entry name" value="ICAM_N"/>
    <property type="match status" value="1"/>
</dbReference>
<reference evidence="2" key="2">
    <citation type="submission" date="2025-09" db="UniProtKB">
        <authorList>
            <consortium name="Ensembl"/>
        </authorList>
    </citation>
    <scope>IDENTIFICATION</scope>
</reference>
<evidence type="ECO:0000259" key="1">
    <source>
        <dbReference type="PROSITE" id="PS50835"/>
    </source>
</evidence>
<dbReference type="InterPro" id="IPR013783">
    <property type="entry name" value="Ig-like_fold"/>
</dbReference>
<dbReference type="PANTHER" id="PTHR14162">
    <property type="entry name" value="MUCOSAL ADDRESSIN CELL ADHESION MOLECULE-1"/>
    <property type="match status" value="1"/>
</dbReference>
<evidence type="ECO:0000313" key="3">
    <source>
        <dbReference type="Proteomes" id="UP000694406"/>
    </source>
</evidence>
<organism evidence="2 3">
    <name type="scientific">Laticauda laticaudata</name>
    <name type="common">Blue-ringed sea krait</name>
    <name type="synonym">Blue-lipped sea krait</name>
    <dbReference type="NCBI Taxonomy" id="8630"/>
    <lineage>
        <taxon>Eukaryota</taxon>
        <taxon>Metazoa</taxon>
        <taxon>Chordata</taxon>
        <taxon>Craniata</taxon>
        <taxon>Vertebrata</taxon>
        <taxon>Euteleostomi</taxon>
        <taxon>Lepidosauria</taxon>
        <taxon>Squamata</taxon>
        <taxon>Bifurcata</taxon>
        <taxon>Unidentata</taxon>
        <taxon>Episquamata</taxon>
        <taxon>Toxicofera</taxon>
        <taxon>Serpentes</taxon>
        <taxon>Colubroidea</taxon>
        <taxon>Elapidae</taxon>
        <taxon>Laticaudinae</taxon>
        <taxon>Laticauda</taxon>
    </lineage>
</organism>